<evidence type="ECO:0000313" key="1">
    <source>
        <dbReference type="EMBL" id="MBX69966.1"/>
    </source>
</evidence>
<protein>
    <submittedName>
        <fullName evidence="1">Uncharacterized protein</fullName>
    </submittedName>
</protein>
<name>A0A2P2QSI4_RHIMU</name>
<organism evidence="1">
    <name type="scientific">Rhizophora mucronata</name>
    <name type="common">Asiatic mangrove</name>
    <dbReference type="NCBI Taxonomy" id="61149"/>
    <lineage>
        <taxon>Eukaryota</taxon>
        <taxon>Viridiplantae</taxon>
        <taxon>Streptophyta</taxon>
        <taxon>Embryophyta</taxon>
        <taxon>Tracheophyta</taxon>
        <taxon>Spermatophyta</taxon>
        <taxon>Magnoliopsida</taxon>
        <taxon>eudicotyledons</taxon>
        <taxon>Gunneridae</taxon>
        <taxon>Pentapetalae</taxon>
        <taxon>rosids</taxon>
        <taxon>fabids</taxon>
        <taxon>Malpighiales</taxon>
        <taxon>Rhizophoraceae</taxon>
        <taxon>Rhizophora</taxon>
    </lineage>
</organism>
<dbReference type="AlphaFoldDB" id="A0A2P2QSI4"/>
<proteinExistence type="predicted"/>
<accession>A0A2P2QSI4</accession>
<dbReference type="EMBL" id="GGEC01089482">
    <property type="protein sequence ID" value="MBX69966.1"/>
    <property type="molecule type" value="Transcribed_RNA"/>
</dbReference>
<sequence>MEFARTLQHFHVIIMTIKITETEQYFNIRSFPFGSTIALGSGQGWYC</sequence>
<reference evidence="1" key="1">
    <citation type="submission" date="2018-02" db="EMBL/GenBank/DDBJ databases">
        <title>Rhizophora mucronata_Transcriptome.</title>
        <authorList>
            <person name="Meera S.P."/>
            <person name="Sreeshan A."/>
            <person name="Augustine A."/>
        </authorList>
    </citation>
    <scope>NUCLEOTIDE SEQUENCE</scope>
    <source>
        <tissue evidence="1">Leaf</tissue>
    </source>
</reference>